<evidence type="ECO:0000256" key="1">
    <source>
        <dbReference type="ARBA" id="ARBA00001166"/>
    </source>
</evidence>
<comment type="catalytic activity">
    <reaction evidence="11">
        <text>uridine(38/39/40) in tRNA = pseudouridine(38/39/40) in tRNA</text>
        <dbReference type="Rhea" id="RHEA:22376"/>
        <dbReference type="Rhea" id="RHEA-COMP:10085"/>
        <dbReference type="Rhea" id="RHEA-COMP:10087"/>
        <dbReference type="ChEBI" id="CHEBI:65314"/>
        <dbReference type="ChEBI" id="CHEBI:65315"/>
        <dbReference type="EC" id="5.4.99.12"/>
    </reaction>
</comment>
<dbReference type="CDD" id="cd02568">
    <property type="entry name" value="PseudoU_synth_PUS1_PUS2"/>
    <property type="match status" value="1"/>
</dbReference>
<reference evidence="26 27" key="1">
    <citation type="submission" date="2015-12" db="EMBL/GenBank/DDBJ databases">
        <title>Draft genome of the nematode, Onchocerca flexuosa.</title>
        <authorList>
            <person name="Mitreva M."/>
        </authorList>
    </citation>
    <scope>NUCLEOTIDE SEQUENCE [LARGE SCALE GENOMIC DNA]</scope>
    <source>
        <strain evidence="26">Red Deer</strain>
    </source>
</reference>
<evidence type="ECO:0000256" key="8">
    <source>
        <dbReference type="ARBA" id="ARBA00023235"/>
    </source>
</evidence>
<evidence type="ECO:0000256" key="6">
    <source>
        <dbReference type="ARBA" id="ARBA00022737"/>
    </source>
</evidence>
<keyword evidence="23" id="KW-0175">Coiled coil</keyword>
<evidence type="ECO:0000256" key="23">
    <source>
        <dbReference type="SAM" id="Coils"/>
    </source>
</evidence>
<dbReference type="InterPro" id="IPR035979">
    <property type="entry name" value="RBD_domain_sf"/>
</dbReference>
<dbReference type="PROSITE" id="PS50102">
    <property type="entry name" value="RRM"/>
    <property type="match status" value="2"/>
</dbReference>
<feature type="active site" description="Nucleophile" evidence="20">
    <location>
        <position position="961"/>
    </location>
</feature>
<keyword evidence="9" id="KW-0539">Nucleus</keyword>
<feature type="region of interest" description="Disordered" evidence="24">
    <location>
        <begin position="18"/>
        <end position="38"/>
    </location>
</feature>
<keyword evidence="4" id="KW-0507">mRNA processing</keyword>
<protein>
    <recommendedName>
        <fullName evidence="15">Pseudouridylate synthase 1 homolog</fullName>
        <ecNumber evidence="14">5.4.99.12</ecNumber>
    </recommendedName>
    <alternativeName>
        <fullName evidence="16">tRNA pseudouridine synthase 1</fullName>
    </alternativeName>
    <alternativeName>
        <fullName evidence="19">tRNA pseudouridine(38-40) synthase</fullName>
    </alternativeName>
    <alternativeName>
        <fullName evidence="17">tRNA pseudouridylate synthase I</fullName>
    </alternativeName>
    <alternativeName>
        <fullName evidence="18">tRNA-uridine isomerase I</fullName>
    </alternativeName>
</protein>
<dbReference type="SUPFAM" id="SSF54928">
    <property type="entry name" value="RNA-binding domain, RBD"/>
    <property type="match status" value="3"/>
</dbReference>
<dbReference type="GO" id="GO:0005634">
    <property type="term" value="C:nucleus"/>
    <property type="evidence" value="ECO:0007669"/>
    <property type="project" value="UniProtKB-SubCell"/>
</dbReference>
<evidence type="ECO:0000256" key="24">
    <source>
        <dbReference type="SAM" id="MobiDB-lite"/>
    </source>
</evidence>
<feature type="compositionally biased region" description="Polar residues" evidence="24">
    <location>
        <begin position="164"/>
        <end position="179"/>
    </location>
</feature>
<evidence type="ECO:0000256" key="2">
    <source>
        <dbReference type="ARBA" id="ARBA00004123"/>
    </source>
</evidence>
<evidence type="ECO:0000256" key="16">
    <source>
        <dbReference type="ARBA" id="ARBA00075153"/>
    </source>
</evidence>
<feature type="compositionally biased region" description="Basic and acidic residues" evidence="24">
    <location>
        <begin position="1302"/>
        <end position="1326"/>
    </location>
</feature>
<organism evidence="26 27">
    <name type="scientific">Onchocerca flexuosa</name>
    <dbReference type="NCBI Taxonomy" id="387005"/>
    <lineage>
        <taxon>Eukaryota</taxon>
        <taxon>Metazoa</taxon>
        <taxon>Ecdysozoa</taxon>
        <taxon>Nematoda</taxon>
        <taxon>Chromadorea</taxon>
        <taxon>Rhabditida</taxon>
        <taxon>Spirurina</taxon>
        <taxon>Spiruromorpha</taxon>
        <taxon>Filarioidea</taxon>
        <taxon>Onchocercidae</taxon>
        <taxon>Onchocerca</taxon>
    </lineage>
</organism>
<comment type="catalytic activity">
    <reaction evidence="1">
        <text>a uridine in mRNA = a pseudouridine in mRNA</text>
        <dbReference type="Rhea" id="RHEA:56644"/>
        <dbReference type="Rhea" id="RHEA-COMP:14658"/>
        <dbReference type="Rhea" id="RHEA-COMP:14659"/>
        <dbReference type="ChEBI" id="CHEBI:65314"/>
        <dbReference type="ChEBI" id="CHEBI:65315"/>
    </reaction>
</comment>
<evidence type="ECO:0000256" key="18">
    <source>
        <dbReference type="ARBA" id="ARBA00080849"/>
    </source>
</evidence>
<evidence type="ECO:0000313" key="26">
    <source>
        <dbReference type="EMBL" id="OZC10190.1"/>
    </source>
</evidence>
<dbReference type="GO" id="GO:0160147">
    <property type="term" value="F:tRNA pseudouridine(38-40) synthase activity"/>
    <property type="evidence" value="ECO:0007669"/>
    <property type="project" value="UniProtKB-EC"/>
</dbReference>
<feature type="domain" description="RRM" evidence="25">
    <location>
        <begin position="708"/>
        <end position="783"/>
    </location>
</feature>
<evidence type="ECO:0000256" key="3">
    <source>
        <dbReference type="ARBA" id="ARBA00009375"/>
    </source>
</evidence>
<evidence type="ECO:0000256" key="12">
    <source>
        <dbReference type="ARBA" id="ARBA00053709"/>
    </source>
</evidence>
<evidence type="ECO:0000256" key="17">
    <source>
        <dbReference type="ARBA" id="ARBA00079087"/>
    </source>
</evidence>
<evidence type="ECO:0000256" key="15">
    <source>
        <dbReference type="ARBA" id="ARBA00068582"/>
    </source>
</evidence>
<dbReference type="PANTHER" id="PTHR13976">
    <property type="entry name" value="HETEROGENEOUS NUCLEAR RIBONUCLEOPROTEIN-RELATED"/>
    <property type="match status" value="1"/>
</dbReference>
<feature type="coiled-coil region" evidence="23">
    <location>
        <begin position="366"/>
        <end position="393"/>
    </location>
</feature>
<keyword evidence="27" id="KW-1185">Reference proteome</keyword>
<dbReference type="Pfam" id="PF00076">
    <property type="entry name" value="RRM_1"/>
    <property type="match status" value="2"/>
</dbReference>
<evidence type="ECO:0000256" key="9">
    <source>
        <dbReference type="ARBA" id="ARBA00023242"/>
    </source>
</evidence>
<comment type="catalytic activity">
    <reaction evidence="10">
        <text>a uridine in tRNA = a pseudouridine in tRNA</text>
        <dbReference type="Rhea" id="RHEA:54572"/>
        <dbReference type="Rhea" id="RHEA-COMP:13339"/>
        <dbReference type="Rhea" id="RHEA-COMP:13934"/>
        <dbReference type="ChEBI" id="CHEBI:65314"/>
        <dbReference type="ChEBI" id="CHEBI:65315"/>
    </reaction>
</comment>
<dbReference type="OrthoDB" id="10256309at2759"/>
<dbReference type="InterPro" id="IPR000504">
    <property type="entry name" value="RRM_dom"/>
</dbReference>
<evidence type="ECO:0000256" key="13">
    <source>
        <dbReference type="ARBA" id="ARBA00064589"/>
    </source>
</evidence>
<dbReference type="Proteomes" id="UP000242913">
    <property type="component" value="Unassembled WGS sequence"/>
</dbReference>
<keyword evidence="7 22" id="KW-0694">RNA-binding</keyword>
<dbReference type="GO" id="GO:0031119">
    <property type="term" value="P:tRNA pseudouridine synthesis"/>
    <property type="evidence" value="ECO:0007669"/>
    <property type="project" value="InterPro"/>
</dbReference>
<dbReference type="FunFam" id="3.30.70.660:FF:000002">
    <property type="entry name" value="tRNA pseudouridine synthase"/>
    <property type="match status" value="1"/>
</dbReference>
<dbReference type="FunFam" id="3.30.70.580:FF:000002">
    <property type="entry name" value="tRNA pseudouridine synthase"/>
    <property type="match status" value="1"/>
</dbReference>
<comment type="similarity">
    <text evidence="3">Belongs to the tRNA pseudouridine synthase TruA family.</text>
</comment>
<feature type="region of interest" description="Disordered" evidence="24">
    <location>
        <begin position="164"/>
        <end position="184"/>
    </location>
</feature>
<evidence type="ECO:0000256" key="5">
    <source>
        <dbReference type="ARBA" id="ARBA00022694"/>
    </source>
</evidence>
<dbReference type="CDD" id="cd12254">
    <property type="entry name" value="RRM_hnRNPH_ESRPs_RBM12_like"/>
    <property type="match status" value="1"/>
</dbReference>
<evidence type="ECO:0000256" key="21">
    <source>
        <dbReference type="PIRSR" id="PIRSR641708-2"/>
    </source>
</evidence>
<evidence type="ECO:0000256" key="19">
    <source>
        <dbReference type="ARBA" id="ARBA00081344"/>
    </source>
</evidence>
<feature type="region of interest" description="Disordered" evidence="24">
    <location>
        <begin position="1302"/>
        <end position="1353"/>
    </location>
</feature>
<dbReference type="InterPro" id="IPR041708">
    <property type="entry name" value="PUS1/PUS2-like"/>
</dbReference>
<evidence type="ECO:0000256" key="20">
    <source>
        <dbReference type="PIRSR" id="PIRSR641708-1"/>
    </source>
</evidence>
<dbReference type="Gene3D" id="3.30.70.580">
    <property type="entry name" value="Pseudouridine synthase I, catalytic domain, N-terminal subdomain"/>
    <property type="match status" value="1"/>
</dbReference>
<comment type="subunit">
    <text evidence="13">Monomer. Forms a complex with RARG and the SRA1 RNA in the nucleus.</text>
</comment>
<keyword evidence="6" id="KW-0677">Repeat</keyword>
<feature type="compositionally biased region" description="Pro residues" evidence="24">
    <location>
        <begin position="329"/>
        <end position="349"/>
    </location>
</feature>
<evidence type="ECO:0000256" key="14">
    <source>
        <dbReference type="ARBA" id="ARBA00066509"/>
    </source>
</evidence>
<dbReference type="InterPro" id="IPR020103">
    <property type="entry name" value="PsdUridine_synth_cat_dom_sf"/>
</dbReference>
<feature type="binding site" evidence="21">
    <location>
        <position position="1022"/>
    </location>
    <ligand>
        <name>substrate</name>
    </ligand>
</feature>
<comment type="function">
    <text evidence="12">Pseudouridylate synthase that catalyzes pseudouridylation of tRNAs and mRNAs. Acts on positions 27/28 in the anticodon stem and also positions 34 and 36 in the anticodon of an intron containing tRNA. Also catalyzes pseudouridylation of mRNAs: mediates pseudouridylation of mRNAs with the consensus sequence 5'-UGUAG-3'. Acts as a regulator of pre-mRNA splicing by mediating pseudouridylation of pre-mRNAs at locations associated with alternatively spliced regions. Pseudouridylation of pre-mRNAs near splice sites directly regulates mRNA splicing and mRNA 3'-end processing. Involved in regulation of nuclear receptor activity through pseudouridylation of SRA1 mRNA.</text>
</comment>
<proteinExistence type="inferred from homology"/>
<sequence>MQRLSSWLEQLPLRRRSSRRSENCDSGSYAQKRQSKSVAPRLHYSVSAVQSHNHRDHSVDNLSQSLVINDQLHVIMPSSWNRQETVTHTCRDSSKFIPSFLQSFSVPTSSGRKNIRTNPWISRNSPMIQTITYQVPKPANELMYESMGRTASFHIKSLDESTYSSGYGSQDSSPESSLHSPDWQPSIITGKCDRLEDKAVECNSIDVDEALGLDLEDKSEMEDLKTIDVLNRFCKDDEHIYHELEAFSQLSLLLDSRSCSSDSEVASSSGGSLHSSRCLSPIYIQPNQDHRGSHDCYYQNDKYEEDQVTEYPNVASSFTYIPCANYKPPPEFHPPPPPSPPPPPPPLPPSLSLRTNNMEQAGIDFLAELDAQIAELQLKSAEVRQLVDEARVRRDARVRSAQLYHELAELRRMKWVLYNHFELMLYPFLDIGHLRRLCRMSNATHLNDCRFSAIILIPKFFSGLNAKSITFTLTSNGRASGECYVELDDQEAVKEAQKLDRNEINGRYIEVFSVSDAELLMMIRHGVIKGSGGDADSRYASNFVVRLRGLPYSATIDDIKEFFSGLEVADAVIDKEPGGRPSGEAFVRLATKEYAELALERSKNYMGSRYVEVFRSSADEMDNSYYAARGIPPPTSGPVPLRGISPTLDFRFRDRYGEYGRYGGPIRLSSLHPRPSPYDRPYYDRDRYYRYGARYDPEFDEAMYDPTVKVFMRGLPYSVTTLDIEEFFRPLNCAEIKLGYNEERRLSGDALVTFSTMAEAREALSRNKNNMGTRYIELFPATNIPHPIKTVTFRTVSGAPTRLTSVPRPLYSSFAEDEEGSYASGVGGQQYYNDQYEGRQSKYGRDWGEPTRTACSIFGIDQQRWYCALIPNKSFFRTCRIICGFRDFKHSEPVRKKRKKEYSYALLLAYQGKKYNGMQVQKDFPTVEGELFKAMAKCGYISEDDVFSPVRFAFQRAARTDRSVSAARQMCSMRLAPENHEHFLKTATDELNANLPEEIRVLGIRRAIRSFKAHKNCDKRTYSYTLPTYAFAKADELTTNAFRMSETSIAELNDLLGLYKGTHNFFNYTSGRRVLNSTNQINNRLGNLIPTIICRELQNRNNNSHMLKNMFRTYEDRSNMRYIHDFKCGPTHLVEDKVRGDMVEFITLYITGQSFMLHQIRKMIGMTVATFRGLCGKTEVENTFLSERMDVPKAPGLGLVLDKVHYERYDKLYEKSHQTLNNWGEEIEARADEFRQLYIIAEIYRQEITTHSMFLWLTTLLRHDIMIPGISRQLKERSPLGMASDLAYLANKELMEIEKEEQNEIFDESNKERNDGVAELMRKDSDLEPEESPIDIRVIPDTSPKRILHCGES</sequence>
<dbReference type="GO" id="GO:0003723">
    <property type="term" value="F:RNA binding"/>
    <property type="evidence" value="ECO:0007669"/>
    <property type="project" value="UniProtKB-UniRule"/>
</dbReference>
<accession>A0A238BZP5</accession>
<dbReference type="InterPro" id="IPR020095">
    <property type="entry name" value="PsdUridine_synth_TruA_C"/>
</dbReference>
<name>A0A238BZP5_9BILA</name>
<evidence type="ECO:0000313" key="27">
    <source>
        <dbReference type="Proteomes" id="UP000242913"/>
    </source>
</evidence>
<evidence type="ECO:0000256" key="10">
    <source>
        <dbReference type="ARBA" id="ARBA00036943"/>
    </source>
</evidence>
<keyword evidence="5" id="KW-0819">tRNA processing</keyword>
<gene>
    <name evidence="26" type="ORF">X798_02780</name>
</gene>
<dbReference type="InterPro" id="IPR050666">
    <property type="entry name" value="ESRP"/>
</dbReference>
<dbReference type="GO" id="GO:0006397">
    <property type="term" value="P:mRNA processing"/>
    <property type="evidence" value="ECO:0007669"/>
    <property type="project" value="UniProtKB-KW"/>
</dbReference>
<feature type="region of interest" description="Disordered" evidence="24">
    <location>
        <begin position="329"/>
        <end position="354"/>
    </location>
</feature>
<feature type="domain" description="RRM" evidence="25">
    <location>
        <begin position="543"/>
        <end position="618"/>
    </location>
</feature>
<dbReference type="InterPro" id="IPR020094">
    <property type="entry name" value="TruA/RsuA/RluB/E/F_N"/>
</dbReference>
<evidence type="ECO:0000256" key="4">
    <source>
        <dbReference type="ARBA" id="ARBA00022664"/>
    </source>
</evidence>
<dbReference type="InterPro" id="IPR012677">
    <property type="entry name" value="Nucleotide-bd_a/b_plait_sf"/>
</dbReference>
<evidence type="ECO:0000256" key="11">
    <source>
        <dbReference type="ARBA" id="ARBA00052184"/>
    </source>
</evidence>
<dbReference type="Gene3D" id="3.30.70.330">
    <property type="match status" value="3"/>
</dbReference>
<dbReference type="EMBL" id="KZ269988">
    <property type="protein sequence ID" value="OZC10190.1"/>
    <property type="molecule type" value="Genomic_DNA"/>
</dbReference>
<dbReference type="SMART" id="SM00360">
    <property type="entry name" value="RRM"/>
    <property type="match status" value="2"/>
</dbReference>
<evidence type="ECO:0000259" key="25">
    <source>
        <dbReference type="PROSITE" id="PS50102"/>
    </source>
</evidence>
<comment type="subcellular location">
    <subcellularLocation>
        <location evidence="2">Nucleus</location>
    </subcellularLocation>
</comment>
<dbReference type="Gene3D" id="3.30.70.660">
    <property type="entry name" value="Pseudouridine synthase I, catalytic domain, C-terminal subdomain"/>
    <property type="match status" value="1"/>
</dbReference>
<evidence type="ECO:0000256" key="22">
    <source>
        <dbReference type="PROSITE-ProRule" id="PRU00176"/>
    </source>
</evidence>
<dbReference type="EC" id="5.4.99.12" evidence="14"/>
<keyword evidence="8" id="KW-0413">Isomerase</keyword>
<dbReference type="SUPFAM" id="SSF55120">
    <property type="entry name" value="Pseudouridine synthase"/>
    <property type="match status" value="1"/>
</dbReference>
<evidence type="ECO:0000256" key="7">
    <source>
        <dbReference type="ARBA" id="ARBA00022884"/>
    </source>
</evidence>